<keyword evidence="1" id="KW-0597">Phosphoprotein</keyword>
<name>A0A0S7C572_9BACT</name>
<evidence type="ECO:0000256" key="1">
    <source>
        <dbReference type="PROSITE-ProRule" id="PRU00169"/>
    </source>
</evidence>
<dbReference type="InterPro" id="IPR007492">
    <property type="entry name" value="LytTR_DNA-bd_dom"/>
</dbReference>
<dbReference type="PANTHER" id="PTHR37299:SF1">
    <property type="entry name" value="STAGE 0 SPORULATION PROTEIN A HOMOLOG"/>
    <property type="match status" value="1"/>
</dbReference>
<accession>A0A0S7C572</accession>
<feature type="modified residue" description="4-aspartylphosphate" evidence="1">
    <location>
        <position position="55"/>
    </location>
</feature>
<dbReference type="AlphaFoldDB" id="A0A0S7C572"/>
<dbReference type="GO" id="GO:0003677">
    <property type="term" value="F:DNA binding"/>
    <property type="evidence" value="ECO:0007669"/>
    <property type="project" value="InterPro"/>
</dbReference>
<evidence type="ECO:0000313" key="4">
    <source>
        <dbReference type="EMBL" id="GAP44264.1"/>
    </source>
</evidence>
<dbReference type="Pfam" id="PF04397">
    <property type="entry name" value="LytTR"/>
    <property type="match status" value="1"/>
</dbReference>
<evidence type="ECO:0000313" key="5">
    <source>
        <dbReference type="Proteomes" id="UP000053091"/>
    </source>
</evidence>
<proteinExistence type="predicted"/>
<reference evidence="4" key="1">
    <citation type="journal article" date="2015" name="Genome Announc.">
        <title>Draft Genome Sequence of Bacteroidales Strain TBC1, a Novel Isolate from a Methanogenic Wastewater Treatment System.</title>
        <authorList>
            <person name="Tourlousse D.M."/>
            <person name="Matsuura N."/>
            <person name="Sun L."/>
            <person name="Toyonaga M."/>
            <person name="Kuroda K."/>
            <person name="Ohashi A."/>
            <person name="Cruz R."/>
            <person name="Yamaguchi T."/>
            <person name="Sekiguchi Y."/>
        </authorList>
    </citation>
    <scope>NUCLEOTIDE SEQUENCE [LARGE SCALE GENOMIC DNA]</scope>
    <source>
        <strain evidence="4">TBC1</strain>
    </source>
</reference>
<evidence type="ECO:0000259" key="2">
    <source>
        <dbReference type="PROSITE" id="PS50110"/>
    </source>
</evidence>
<dbReference type="SMART" id="SM00448">
    <property type="entry name" value="REC"/>
    <property type="match status" value="1"/>
</dbReference>
<dbReference type="InterPro" id="IPR046947">
    <property type="entry name" value="LytR-like"/>
</dbReference>
<feature type="domain" description="Response regulatory" evidence="2">
    <location>
        <begin position="3"/>
        <end position="116"/>
    </location>
</feature>
<keyword evidence="5" id="KW-1185">Reference proteome</keyword>
<dbReference type="PROSITE" id="PS50110">
    <property type="entry name" value="RESPONSE_REGULATORY"/>
    <property type="match status" value="1"/>
</dbReference>
<sequence>MLRTLIIDDEPPVRDTLRGLLQKTCPRVNVVGEASSVKTGILAIREKAPDLVLLDIKMDDGTGFDLLNHYENINFKIIFVTAYEEFAIQAFGFSAIDYLLKPVNPEKLAEAVNRAELLHQNEFNIQLGALRENLQNKGKQNKKIILKNLESIFIINMDDIIHCESDGSYTAFETSDNQNILVSKNLKEYDTLLSGSGFLRVHRSHLINLKHIKRFDRHDGGNVVMSNGAQIPVSASGRERLLDLFEEISA</sequence>
<dbReference type="InterPro" id="IPR001789">
    <property type="entry name" value="Sig_transdc_resp-reg_receiver"/>
</dbReference>
<dbReference type="PROSITE" id="PS50930">
    <property type="entry name" value="HTH_LYTTR"/>
    <property type="match status" value="1"/>
</dbReference>
<dbReference type="SUPFAM" id="SSF52172">
    <property type="entry name" value="CheY-like"/>
    <property type="match status" value="1"/>
</dbReference>
<feature type="domain" description="HTH LytTR-type" evidence="3">
    <location>
        <begin position="144"/>
        <end position="247"/>
    </location>
</feature>
<dbReference type="EMBL" id="DF968183">
    <property type="protein sequence ID" value="GAP44264.1"/>
    <property type="molecule type" value="Genomic_DNA"/>
</dbReference>
<organism evidence="4">
    <name type="scientific">Lentimicrobium saccharophilum</name>
    <dbReference type="NCBI Taxonomy" id="1678841"/>
    <lineage>
        <taxon>Bacteria</taxon>
        <taxon>Pseudomonadati</taxon>
        <taxon>Bacteroidota</taxon>
        <taxon>Bacteroidia</taxon>
        <taxon>Bacteroidales</taxon>
        <taxon>Lentimicrobiaceae</taxon>
        <taxon>Lentimicrobium</taxon>
    </lineage>
</organism>
<dbReference type="Gene3D" id="2.40.50.1020">
    <property type="entry name" value="LytTr DNA-binding domain"/>
    <property type="match status" value="1"/>
</dbReference>
<gene>
    <name evidence="4" type="ORF">TBC1_1265</name>
</gene>
<dbReference type="Proteomes" id="UP000053091">
    <property type="component" value="Unassembled WGS sequence"/>
</dbReference>
<dbReference type="STRING" id="1678841.TBC1_1265"/>
<dbReference type="Gene3D" id="3.40.50.2300">
    <property type="match status" value="1"/>
</dbReference>
<dbReference type="SMART" id="SM00850">
    <property type="entry name" value="LytTR"/>
    <property type="match status" value="1"/>
</dbReference>
<dbReference type="GO" id="GO:0000156">
    <property type="term" value="F:phosphorelay response regulator activity"/>
    <property type="evidence" value="ECO:0007669"/>
    <property type="project" value="InterPro"/>
</dbReference>
<evidence type="ECO:0000259" key="3">
    <source>
        <dbReference type="PROSITE" id="PS50930"/>
    </source>
</evidence>
<protein>
    <submittedName>
        <fullName evidence="4">Two component transcriptional regulator, LytTR family</fullName>
    </submittedName>
</protein>
<dbReference type="PANTHER" id="PTHR37299">
    <property type="entry name" value="TRANSCRIPTIONAL REGULATOR-RELATED"/>
    <property type="match status" value="1"/>
</dbReference>
<dbReference type="InterPro" id="IPR011006">
    <property type="entry name" value="CheY-like_superfamily"/>
</dbReference>
<dbReference type="Pfam" id="PF00072">
    <property type="entry name" value="Response_reg"/>
    <property type="match status" value="1"/>
</dbReference>